<dbReference type="Proteomes" id="UP000591272">
    <property type="component" value="Unassembled WGS sequence"/>
</dbReference>
<dbReference type="RefSeq" id="WP_179838022.1">
    <property type="nucleotide sequence ID" value="NZ_BMRD01000003.1"/>
</dbReference>
<organism evidence="1 2">
    <name type="scientific">Actinomadura citrea</name>
    <dbReference type="NCBI Taxonomy" id="46158"/>
    <lineage>
        <taxon>Bacteria</taxon>
        <taxon>Bacillati</taxon>
        <taxon>Actinomycetota</taxon>
        <taxon>Actinomycetes</taxon>
        <taxon>Streptosporangiales</taxon>
        <taxon>Thermomonosporaceae</taxon>
        <taxon>Actinomadura</taxon>
    </lineage>
</organism>
<dbReference type="AlphaFoldDB" id="A0A7Y9KJE6"/>
<dbReference type="InterPro" id="IPR029475">
    <property type="entry name" value="DUF6807"/>
</dbReference>
<dbReference type="Pfam" id="PF14100">
    <property type="entry name" value="DUF6807"/>
    <property type="match status" value="1"/>
</dbReference>
<protein>
    <submittedName>
        <fullName evidence="1">Uncharacterized protein</fullName>
    </submittedName>
</protein>
<proteinExistence type="predicted"/>
<evidence type="ECO:0000313" key="2">
    <source>
        <dbReference type="Proteomes" id="UP000591272"/>
    </source>
</evidence>
<comment type="caution">
    <text evidence="1">The sequence shown here is derived from an EMBL/GenBank/DDBJ whole genome shotgun (WGS) entry which is preliminary data.</text>
</comment>
<accession>A0A7Y9KJE6</accession>
<dbReference type="EMBL" id="JACCBT010000001">
    <property type="protein sequence ID" value="NYE17724.1"/>
    <property type="molecule type" value="Genomic_DNA"/>
</dbReference>
<reference evidence="1 2" key="1">
    <citation type="submission" date="2020-07" db="EMBL/GenBank/DDBJ databases">
        <title>Sequencing the genomes of 1000 actinobacteria strains.</title>
        <authorList>
            <person name="Klenk H.-P."/>
        </authorList>
    </citation>
    <scope>NUCLEOTIDE SEQUENCE [LARGE SCALE GENOMIC DNA]</scope>
    <source>
        <strain evidence="1 2">DSM 43461</strain>
    </source>
</reference>
<name>A0A7Y9KJE6_9ACTN</name>
<evidence type="ECO:0000313" key="1">
    <source>
        <dbReference type="EMBL" id="NYE17724.1"/>
    </source>
</evidence>
<gene>
    <name evidence="1" type="ORF">BJ999_008020</name>
</gene>
<sequence>MTSDAWSLVFVQTAGLDPWFVRVAEYPGVGPALAWDEPRTVPGRLERAITVVVADGRLTPDRACTLAAAPPIRRAGRR</sequence>
<keyword evidence="2" id="KW-1185">Reference proteome</keyword>